<organism evidence="1 2">
    <name type="scientific">Trifolium medium</name>
    <dbReference type="NCBI Taxonomy" id="97028"/>
    <lineage>
        <taxon>Eukaryota</taxon>
        <taxon>Viridiplantae</taxon>
        <taxon>Streptophyta</taxon>
        <taxon>Embryophyta</taxon>
        <taxon>Tracheophyta</taxon>
        <taxon>Spermatophyta</taxon>
        <taxon>Magnoliopsida</taxon>
        <taxon>eudicotyledons</taxon>
        <taxon>Gunneridae</taxon>
        <taxon>Pentapetalae</taxon>
        <taxon>rosids</taxon>
        <taxon>fabids</taxon>
        <taxon>Fabales</taxon>
        <taxon>Fabaceae</taxon>
        <taxon>Papilionoideae</taxon>
        <taxon>50 kb inversion clade</taxon>
        <taxon>NPAAA clade</taxon>
        <taxon>Hologalegina</taxon>
        <taxon>IRL clade</taxon>
        <taxon>Trifolieae</taxon>
        <taxon>Trifolium</taxon>
    </lineage>
</organism>
<feature type="non-terminal residue" evidence="1">
    <location>
        <position position="1"/>
    </location>
</feature>
<dbReference type="Proteomes" id="UP000265520">
    <property type="component" value="Unassembled WGS sequence"/>
</dbReference>
<dbReference type="AlphaFoldDB" id="A0A392TW47"/>
<protein>
    <submittedName>
        <fullName evidence="1">Uncharacterized protein</fullName>
    </submittedName>
</protein>
<dbReference type="EMBL" id="LXQA010653875">
    <property type="protein sequence ID" value="MCI64346.1"/>
    <property type="molecule type" value="Genomic_DNA"/>
</dbReference>
<comment type="caution">
    <text evidence="1">The sequence shown here is derived from an EMBL/GenBank/DDBJ whole genome shotgun (WGS) entry which is preliminary data.</text>
</comment>
<reference evidence="1 2" key="1">
    <citation type="journal article" date="2018" name="Front. Plant Sci.">
        <title>Red Clover (Trifolium pratense) and Zigzag Clover (T. medium) - A Picture of Genomic Similarities and Differences.</title>
        <authorList>
            <person name="Dluhosova J."/>
            <person name="Istvanek J."/>
            <person name="Nedelnik J."/>
            <person name="Repkova J."/>
        </authorList>
    </citation>
    <scope>NUCLEOTIDE SEQUENCE [LARGE SCALE GENOMIC DNA]</scope>
    <source>
        <strain evidence="2">cv. 10/8</strain>
        <tissue evidence="1">Leaf</tissue>
    </source>
</reference>
<keyword evidence="2" id="KW-1185">Reference proteome</keyword>
<proteinExistence type="predicted"/>
<accession>A0A392TW47</accession>
<evidence type="ECO:0000313" key="1">
    <source>
        <dbReference type="EMBL" id="MCI64346.1"/>
    </source>
</evidence>
<sequence length="76" mass="8778">AQRALATQGSAFQDHWRALASPGDYLAQRARTSLSDQLQVLKLRPRKWPWSRPKHLTITNTSWKQPIPSIFIIEIK</sequence>
<evidence type="ECO:0000313" key="2">
    <source>
        <dbReference type="Proteomes" id="UP000265520"/>
    </source>
</evidence>
<name>A0A392TW47_9FABA</name>